<protein>
    <submittedName>
        <fullName evidence="2">Uncharacterized protein</fullName>
    </submittedName>
</protein>
<organism evidence="2 3">
    <name type="scientific">Orbilia ellipsospora</name>
    <dbReference type="NCBI Taxonomy" id="2528407"/>
    <lineage>
        <taxon>Eukaryota</taxon>
        <taxon>Fungi</taxon>
        <taxon>Dikarya</taxon>
        <taxon>Ascomycota</taxon>
        <taxon>Pezizomycotina</taxon>
        <taxon>Orbiliomycetes</taxon>
        <taxon>Orbiliales</taxon>
        <taxon>Orbiliaceae</taxon>
        <taxon>Orbilia</taxon>
    </lineage>
</organism>
<proteinExistence type="predicted"/>
<evidence type="ECO:0000256" key="1">
    <source>
        <dbReference type="SAM" id="SignalP"/>
    </source>
</evidence>
<evidence type="ECO:0000313" key="3">
    <source>
        <dbReference type="Proteomes" id="UP001365542"/>
    </source>
</evidence>
<sequence>MRYFTIISASMGLFQIASAAITGGKATTLNQYLRNGFVRTNSFVLDRYAHLGTNYQADHFIEIQHVVKLIADQGEVNNDNLLTILQNGNDARNIRLNNVAAYVNAKQNLFRLPAAENQAKAGFLWSAYRPGHNQNPYITNYLGWSIKGTSATVQQSVHVFATAMAHAQNHGDADMRYVNYVGNQICLHMGWACNAYLAELEFRPEENGKKTQVFIG</sequence>
<accession>A0AAV9WRG5</accession>
<gene>
    <name evidence="2" type="ORF">TWF694_006090</name>
</gene>
<keyword evidence="1" id="KW-0732">Signal</keyword>
<feature type="signal peptide" evidence="1">
    <location>
        <begin position="1"/>
        <end position="19"/>
    </location>
</feature>
<keyword evidence="3" id="KW-1185">Reference proteome</keyword>
<comment type="caution">
    <text evidence="2">The sequence shown here is derived from an EMBL/GenBank/DDBJ whole genome shotgun (WGS) entry which is preliminary data.</text>
</comment>
<dbReference type="AlphaFoldDB" id="A0AAV9WRG5"/>
<reference evidence="2 3" key="1">
    <citation type="submission" date="2019-10" db="EMBL/GenBank/DDBJ databases">
        <authorList>
            <person name="Palmer J.M."/>
        </authorList>
    </citation>
    <scope>NUCLEOTIDE SEQUENCE [LARGE SCALE GENOMIC DNA]</scope>
    <source>
        <strain evidence="2 3">TWF694</strain>
    </source>
</reference>
<dbReference type="Proteomes" id="UP001365542">
    <property type="component" value="Unassembled WGS sequence"/>
</dbReference>
<feature type="chain" id="PRO_5043631428" evidence="1">
    <location>
        <begin position="20"/>
        <end position="216"/>
    </location>
</feature>
<evidence type="ECO:0000313" key="2">
    <source>
        <dbReference type="EMBL" id="KAK6523196.1"/>
    </source>
</evidence>
<dbReference type="EMBL" id="JAVHJO010000019">
    <property type="protein sequence ID" value="KAK6523196.1"/>
    <property type="molecule type" value="Genomic_DNA"/>
</dbReference>
<name>A0AAV9WRG5_9PEZI</name>